<evidence type="ECO:0000313" key="2">
    <source>
        <dbReference type="Proteomes" id="UP001479520"/>
    </source>
</evidence>
<dbReference type="RefSeq" id="WP_341744733.1">
    <property type="nucleotide sequence ID" value="NZ_CP151407.1"/>
</dbReference>
<geneLocation type="plasmid" evidence="1 2">
    <name>unnamed1</name>
</geneLocation>
<dbReference type="EMBL" id="CP151407">
    <property type="protein sequence ID" value="WZJ23401.1"/>
    <property type="molecule type" value="Genomic_DNA"/>
</dbReference>
<accession>A0ABZ2XLA0</accession>
<protein>
    <submittedName>
        <fullName evidence="1">Uncharacterized protein</fullName>
    </submittedName>
</protein>
<keyword evidence="1" id="KW-0614">Plasmid</keyword>
<reference evidence="1 2" key="1">
    <citation type="submission" date="2024-04" db="EMBL/GenBank/DDBJ databases">
        <title>Dissimilatory iodate-reducing microorganisms contribute to the enrichment of iodine in groundwater.</title>
        <authorList>
            <person name="Jiang Z."/>
        </authorList>
    </citation>
    <scope>NUCLEOTIDE SEQUENCE [LARGE SCALE GENOMIC DNA]</scope>
    <source>
        <strain evidence="1 2">NCP973</strain>
        <plasmid evidence="1 2">unnamed1</plasmid>
    </source>
</reference>
<dbReference type="Proteomes" id="UP001479520">
    <property type="component" value="Plasmid unnamed1"/>
</dbReference>
<name>A0ABZ2XLA0_9RHOO</name>
<proteinExistence type="predicted"/>
<sequence length="165" mass="18042">MSYLNKLYVLAADLDESSSNEGCEADLMVVGAAQLWELLQFVRLLKASNEGLGQIEAESICKRLLDSEEHAVEAAIPEVAEDAVEVINRLDAALKATQVALSQAMQHSEKAGKFVEQIAGLSIWDYGKNDGTPYKECEYPSDGHVDSHCCLMDLVEQARLIQGGR</sequence>
<gene>
    <name evidence="1" type="ORF">AADV58_16725</name>
</gene>
<evidence type="ECO:0000313" key="1">
    <source>
        <dbReference type="EMBL" id="WZJ23401.1"/>
    </source>
</evidence>
<keyword evidence="2" id="KW-1185">Reference proteome</keyword>
<organism evidence="1 2">
    <name type="scientific">Azonexus hydrophilus</name>
    <dbReference type="NCBI Taxonomy" id="418702"/>
    <lineage>
        <taxon>Bacteria</taxon>
        <taxon>Pseudomonadati</taxon>
        <taxon>Pseudomonadota</taxon>
        <taxon>Betaproteobacteria</taxon>
        <taxon>Rhodocyclales</taxon>
        <taxon>Azonexaceae</taxon>
        <taxon>Azonexus</taxon>
    </lineage>
</organism>